<dbReference type="Proteomes" id="UP000054558">
    <property type="component" value="Unassembled WGS sequence"/>
</dbReference>
<feature type="compositionally biased region" description="Basic and acidic residues" evidence="9">
    <location>
        <begin position="551"/>
        <end position="562"/>
    </location>
</feature>
<comment type="similarity">
    <text evidence="2">Belongs to the aromatic acid exporter (TC 2.A.85) family.</text>
</comment>
<keyword evidence="4 10" id="KW-0812">Transmembrane</keyword>
<feature type="region of interest" description="Disordered" evidence="9">
    <location>
        <begin position="636"/>
        <end position="679"/>
    </location>
</feature>
<name>A0A1Y1HXE2_KLENI</name>
<dbReference type="OMA" id="GQRVKTM"/>
<dbReference type="InterPro" id="IPR020966">
    <property type="entry name" value="ALMT"/>
</dbReference>
<keyword evidence="3" id="KW-0813">Transport</keyword>
<feature type="transmembrane region" description="Helical" evidence="10">
    <location>
        <begin position="342"/>
        <end position="361"/>
    </location>
</feature>
<dbReference type="OrthoDB" id="68611at2759"/>
<dbReference type="AlphaFoldDB" id="A0A1Y1HXE2"/>
<dbReference type="PANTHER" id="PTHR31086">
    <property type="entry name" value="ALUMINUM-ACTIVATED MALATE TRANSPORTER 10"/>
    <property type="match status" value="1"/>
</dbReference>
<evidence type="ECO:0000256" key="4">
    <source>
        <dbReference type="ARBA" id="ARBA00022692"/>
    </source>
</evidence>
<evidence type="ECO:0000256" key="8">
    <source>
        <dbReference type="ARBA" id="ARBA00023303"/>
    </source>
</evidence>
<accession>A0A1Y1HXE2</accession>
<keyword evidence="12" id="KW-1185">Reference proteome</keyword>
<gene>
    <name evidence="11" type="ORF">KFL_000730230</name>
</gene>
<dbReference type="STRING" id="105231.A0A1Y1HXE2"/>
<evidence type="ECO:0000256" key="3">
    <source>
        <dbReference type="ARBA" id="ARBA00022448"/>
    </source>
</evidence>
<feature type="compositionally biased region" description="Pro residues" evidence="9">
    <location>
        <begin position="11"/>
        <end position="26"/>
    </location>
</feature>
<evidence type="ECO:0000256" key="6">
    <source>
        <dbReference type="ARBA" id="ARBA00023065"/>
    </source>
</evidence>
<keyword evidence="7 10" id="KW-0472">Membrane</keyword>
<evidence type="ECO:0000256" key="9">
    <source>
        <dbReference type="SAM" id="MobiDB-lite"/>
    </source>
</evidence>
<feature type="compositionally biased region" description="Polar residues" evidence="9">
    <location>
        <begin position="48"/>
        <end position="69"/>
    </location>
</feature>
<feature type="region of interest" description="Disordered" evidence="9">
    <location>
        <begin position="768"/>
        <end position="787"/>
    </location>
</feature>
<evidence type="ECO:0000313" key="12">
    <source>
        <dbReference type="Proteomes" id="UP000054558"/>
    </source>
</evidence>
<feature type="region of interest" description="Disordered" evidence="9">
    <location>
        <begin position="551"/>
        <end position="614"/>
    </location>
</feature>
<evidence type="ECO:0000256" key="5">
    <source>
        <dbReference type="ARBA" id="ARBA00022989"/>
    </source>
</evidence>
<organism evidence="11 12">
    <name type="scientific">Klebsormidium nitens</name>
    <name type="common">Green alga</name>
    <name type="synonym">Ulothrix nitens</name>
    <dbReference type="NCBI Taxonomy" id="105231"/>
    <lineage>
        <taxon>Eukaryota</taxon>
        <taxon>Viridiplantae</taxon>
        <taxon>Streptophyta</taxon>
        <taxon>Klebsormidiophyceae</taxon>
        <taxon>Klebsormidiales</taxon>
        <taxon>Klebsormidiaceae</taxon>
        <taxon>Klebsormidium</taxon>
    </lineage>
</organism>
<proteinExistence type="inferred from homology"/>
<evidence type="ECO:0000256" key="7">
    <source>
        <dbReference type="ARBA" id="ARBA00023136"/>
    </source>
</evidence>
<comment type="subcellular location">
    <subcellularLocation>
        <location evidence="1">Membrane</location>
        <topology evidence="1">Multi-pass membrane protein</topology>
    </subcellularLocation>
</comment>
<keyword evidence="8" id="KW-0407">Ion channel</keyword>
<evidence type="ECO:0000256" key="1">
    <source>
        <dbReference type="ARBA" id="ARBA00004141"/>
    </source>
</evidence>
<feature type="transmembrane region" description="Helical" evidence="10">
    <location>
        <begin position="313"/>
        <end position="330"/>
    </location>
</feature>
<dbReference type="GO" id="GO:0016020">
    <property type="term" value="C:membrane"/>
    <property type="evidence" value="ECO:0007669"/>
    <property type="project" value="UniProtKB-SubCell"/>
</dbReference>
<keyword evidence="5 10" id="KW-1133">Transmembrane helix</keyword>
<evidence type="ECO:0000256" key="2">
    <source>
        <dbReference type="ARBA" id="ARBA00007079"/>
    </source>
</evidence>
<keyword evidence="6" id="KW-0406">Ion transport</keyword>
<reference evidence="11 12" key="1">
    <citation type="journal article" date="2014" name="Nat. Commun.">
        <title>Klebsormidium flaccidum genome reveals primary factors for plant terrestrial adaptation.</title>
        <authorList>
            <person name="Hori K."/>
            <person name="Maruyama F."/>
            <person name="Fujisawa T."/>
            <person name="Togashi T."/>
            <person name="Yamamoto N."/>
            <person name="Seo M."/>
            <person name="Sato S."/>
            <person name="Yamada T."/>
            <person name="Mori H."/>
            <person name="Tajima N."/>
            <person name="Moriyama T."/>
            <person name="Ikeuchi M."/>
            <person name="Watanabe M."/>
            <person name="Wada H."/>
            <person name="Kobayashi K."/>
            <person name="Saito M."/>
            <person name="Masuda T."/>
            <person name="Sasaki-Sekimoto Y."/>
            <person name="Mashiguchi K."/>
            <person name="Awai K."/>
            <person name="Shimojima M."/>
            <person name="Masuda S."/>
            <person name="Iwai M."/>
            <person name="Nobusawa T."/>
            <person name="Narise T."/>
            <person name="Kondo S."/>
            <person name="Saito H."/>
            <person name="Sato R."/>
            <person name="Murakawa M."/>
            <person name="Ihara Y."/>
            <person name="Oshima-Yamada Y."/>
            <person name="Ohtaka K."/>
            <person name="Satoh M."/>
            <person name="Sonobe K."/>
            <person name="Ishii M."/>
            <person name="Ohtani R."/>
            <person name="Kanamori-Sato M."/>
            <person name="Honoki R."/>
            <person name="Miyazaki D."/>
            <person name="Mochizuki H."/>
            <person name="Umetsu J."/>
            <person name="Higashi K."/>
            <person name="Shibata D."/>
            <person name="Kamiya Y."/>
            <person name="Sato N."/>
            <person name="Nakamura Y."/>
            <person name="Tabata S."/>
            <person name="Ida S."/>
            <person name="Kurokawa K."/>
            <person name="Ohta H."/>
        </authorList>
    </citation>
    <scope>NUCLEOTIDE SEQUENCE [LARGE SCALE GENOMIC DNA]</scope>
    <source>
        <strain evidence="11 12">NIES-2285</strain>
    </source>
</reference>
<evidence type="ECO:0000313" key="11">
    <source>
        <dbReference type="EMBL" id="GAQ81186.1"/>
    </source>
</evidence>
<protein>
    <submittedName>
        <fullName evidence="11">Aluminium activated malate transporter family protein</fullName>
    </submittedName>
</protein>
<feature type="transmembrane region" description="Helical" evidence="10">
    <location>
        <begin position="228"/>
        <end position="244"/>
    </location>
</feature>
<dbReference type="EMBL" id="DF237022">
    <property type="protein sequence ID" value="GAQ81186.1"/>
    <property type="molecule type" value="Genomic_DNA"/>
</dbReference>
<evidence type="ECO:0000256" key="10">
    <source>
        <dbReference type="SAM" id="Phobius"/>
    </source>
</evidence>
<dbReference type="Pfam" id="PF11744">
    <property type="entry name" value="ALMT"/>
    <property type="match status" value="1"/>
</dbReference>
<sequence>MSPPVDATPESPTPPRPLPSLVPPPVTDVAPEPSRFAPTAEPSPKLPNRSNNSFSKPPPQFSRQNSARQDSGIPLPGGLSRRSSAILGSVRGILGRSQHRKYRSRAGSVAGSAVEWSSQLEPGETSSFVPSVSRRPSEIPELEEGQNLLDADSDTARLRSNRSVWGIPRIGLTRKALVGAVHSLKQRAWGGGVKTLRWEKKTAILASKVGFTCCLASLLIVVEPLRKIFQGFGVWAVITAALVYESNIGTSLNKGFNRIMGTVIAGGLALAVNRTAPLLGAFEPYFVLLSIFTTTWIPVYLRFSSPLKDQWNYACSMATITAHLLILGGYKQAGEAIKMPMARFLTIVGGFVLAAVVNLMVKPNFAGDNLHALVSKNFKTAADVAEKCVEEYAKGTELDPVPEILAGKKIEDQLHSLYHGIVMSESEVDKMMGVISWEPRHGKFTGRYPWELYGDVTDNLRYTVYVIISLDSCLRAEIQAPKLLRDIFAQEMTMVGKEIGNVLRLLHRSLKDMRRFALHEALQQAEIAALRLQMRLFDNAHRLLMDRDAPKNDIEGLSKPGEKQFVGGVNREDEEVRGADVGVFQESPKKGEESSRSSPERTGKESRAACGENEREWAKGLRDVGDLRSGDLRAVDLGKSGGDSPGRYSCFNGGGNAVGGDESEECSDSGSDQTSEDGSEAVLLLSRQRLAEASEGYTGGGNRAQMGGGDNPGLRTGFVDNYADTHYDGTLERVCAMSLVKFASTLIECVAGLRFLVESVEALGERAGFEDPEKGPGEGLNREEWAG</sequence>
<feature type="compositionally biased region" description="Basic and acidic residues" evidence="9">
    <location>
        <begin position="587"/>
        <end position="614"/>
    </location>
</feature>
<feature type="region of interest" description="Disordered" evidence="9">
    <location>
        <begin position="97"/>
        <end position="145"/>
    </location>
</feature>
<feature type="region of interest" description="Disordered" evidence="9">
    <location>
        <begin position="1"/>
        <end position="82"/>
    </location>
</feature>
<dbReference type="GO" id="GO:0015743">
    <property type="term" value="P:malate transport"/>
    <property type="evidence" value="ECO:0007669"/>
    <property type="project" value="InterPro"/>
</dbReference>
<feature type="transmembrane region" description="Helical" evidence="10">
    <location>
        <begin position="284"/>
        <end position="301"/>
    </location>
</feature>
<dbReference type="GO" id="GO:0034220">
    <property type="term" value="P:monoatomic ion transmembrane transport"/>
    <property type="evidence" value="ECO:0007669"/>
    <property type="project" value="UniProtKB-KW"/>
</dbReference>